<evidence type="ECO:0000313" key="2">
    <source>
        <dbReference type="Proteomes" id="UP000075901"/>
    </source>
</evidence>
<dbReference type="EnsemblMetazoa" id="AMAM005950-RA">
    <property type="protein sequence ID" value="AMAM005950-PA"/>
    <property type="gene ID" value="AMAM005950"/>
</dbReference>
<accession>A0A182SFU1</accession>
<evidence type="ECO:0000313" key="1">
    <source>
        <dbReference type="EnsemblMetazoa" id="AMAM005950-PA"/>
    </source>
</evidence>
<reference evidence="2" key="1">
    <citation type="submission" date="2013-09" db="EMBL/GenBank/DDBJ databases">
        <title>The Genome Sequence of Anopheles maculatus species B.</title>
        <authorList>
            <consortium name="The Broad Institute Genomics Platform"/>
            <person name="Neafsey D.E."/>
            <person name="Besansky N."/>
            <person name="Howell P."/>
            <person name="Walton C."/>
            <person name="Young S.K."/>
            <person name="Zeng Q."/>
            <person name="Gargeya S."/>
            <person name="Fitzgerald M."/>
            <person name="Haas B."/>
            <person name="Abouelleil A."/>
            <person name="Allen A.W."/>
            <person name="Alvarado L."/>
            <person name="Arachchi H.M."/>
            <person name="Berlin A.M."/>
            <person name="Chapman S.B."/>
            <person name="Gainer-Dewar J."/>
            <person name="Goldberg J."/>
            <person name="Griggs A."/>
            <person name="Gujja S."/>
            <person name="Hansen M."/>
            <person name="Howarth C."/>
            <person name="Imamovic A."/>
            <person name="Ireland A."/>
            <person name="Larimer J."/>
            <person name="McCowan C."/>
            <person name="Murphy C."/>
            <person name="Pearson M."/>
            <person name="Poon T.W."/>
            <person name="Priest M."/>
            <person name="Roberts A."/>
            <person name="Saif S."/>
            <person name="Shea T."/>
            <person name="Sisk P."/>
            <person name="Sykes S."/>
            <person name="Wortman J."/>
            <person name="Nusbaum C."/>
            <person name="Birren B."/>
        </authorList>
    </citation>
    <scope>NUCLEOTIDE SEQUENCE [LARGE SCALE GENOMIC DNA]</scope>
    <source>
        <strain evidence="2">maculatus3</strain>
    </source>
</reference>
<keyword evidence="2" id="KW-1185">Reference proteome</keyword>
<reference evidence="1" key="2">
    <citation type="submission" date="2020-05" db="UniProtKB">
        <authorList>
            <consortium name="EnsemblMetazoa"/>
        </authorList>
    </citation>
    <scope>IDENTIFICATION</scope>
    <source>
        <strain evidence="1">maculatus3</strain>
    </source>
</reference>
<sequence>MPIRDILGQKDYEYARIRCMFCTVTPKCSSRFSGLGWWQNFPSEVLEVVAGGLFVGGMLAFDSAVFCRRLGRCLQHQNVDRRSPTVPNDEDADIFSLENCGKFTQYQRPASANPPGELSPPCSLLYRAHPGEGHVSHPYSI</sequence>
<name>A0A182SFU1_9DIPT</name>
<organism evidence="1 2">
    <name type="scientific">Anopheles maculatus</name>
    <dbReference type="NCBI Taxonomy" id="74869"/>
    <lineage>
        <taxon>Eukaryota</taxon>
        <taxon>Metazoa</taxon>
        <taxon>Ecdysozoa</taxon>
        <taxon>Arthropoda</taxon>
        <taxon>Hexapoda</taxon>
        <taxon>Insecta</taxon>
        <taxon>Pterygota</taxon>
        <taxon>Neoptera</taxon>
        <taxon>Endopterygota</taxon>
        <taxon>Diptera</taxon>
        <taxon>Nematocera</taxon>
        <taxon>Culicoidea</taxon>
        <taxon>Culicidae</taxon>
        <taxon>Anophelinae</taxon>
        <taxon>Anopheles</taxon>
        <taxon>Anopheles maculatus group</taxon>
    </lineage>
</organism>
<dbReference type="Proteomes" id="UP000075901">
    <property type="component" value="Unassembled WGS sequence"/>
</dbReference>
<dbReference type="VEuPathDB" id="VectorBase:AMAM005950"/>
<protein>
    <submittedName>
        <fullName evidence="1">Uncharacterized protein</fullName>
    </submittedName>
</protein>
<proteinExistence type="predicted"/>
<dbReference type="AlphaFoldDB" id="A0A182SFU1"/>